<keyword evidence="1 5" id="KW-0328">Glycosyltransferase</keyword>
<feature type="domain" description="Glycosyltransferase subfamily 4-like N-terminal" evidence="4">
    <location>
        <begin position="54"/>
        <end position="160"/>
    </location>
</feature>
<dbReference type="GO" id="GO:0016757">
    <property type="term" value="F:glycosyltransferase activity"/>
    <property type="evidence" value="ECO:0007669"/>
    <property type="project" value="UniProtKB-KW"/>
</dbReference>
<dbReference type="SUPFAM" id="SSF53756">
    <property type="entry name" value="UDP-Glycosyltransferase/glycogen phosphorylase"/>
    <property type="match status" value="1"/>
</dbReference>
<keyword evidence="2 5" id="KW-0808">Transferase</keyword>
<evidence type="ECO:0000256" key="1">
    <source>
        <dbReference type="ARBA" id="ARBA00022676"/>
    </source>
</evidence>
<comment type="caution">
    <text evidence="5">The sequence shown here is derived from an EMBL/GenBank/DDBJ whole genome shotgun (WGS) entry which is preliminary data.</text>
</comment>
<reference evidence="5 6" key="1">
    <citation type="submission" date="2024-09" db="EMBL/GenBank/DDBJ databases">
        <authorList>
            <person name="Sun Q."/>
            <person name="Mori K."/>
        </authorList>
    </citation>
    <scope>NUCLEOTIDE SEQUENCE [LARGE SCALE GENOMIC DNA]</scope>
    <source>
        <strain evidence="5 6">JCM 13519</strain>
    </source>
</reference>
<dbReference type="PANTHER" id="PTHR45947:SF14">
    <property type="entry name" value="SLL1723 PROTEIN"/>
    <property type="match status" value="1"/>
</dbReference>
<dbReference type="Proteomes" id="UP001589536">
    <property type="component" value="Unassembled WGS sequence"/>
</dbReference>
<evidence type="ECO:0000313" key="6">
    <source>
        <dbReference type="Proteomes" id="UP001589536"/>
    </source>
</evidence>
<organism evidence="5 6">
    <name type="scientific">Arthrobacter methylotrophus</name>
    <dbReference type="NCBI Taxonomy" id="121291"/>
    <lineage>
        <taxon>Bacteria</taxon>
        <taxon>Bacillati</taxon>
        <taxon>Actinomycetota</taxon>
        <taxon>Actinomycetes</taxon>
        <taxon>Micrococcales</taxon>
        <taxon>Micrococcaceae</taxon>
        <taxon>Arthrobacter</taxon>
    </lineage>
</organism>
<proteinExistence type="predicted"/>
<dbReference type="InterPro" id="IPR050194">
    <property type="entry name" value="Glycosyltransferase_grp1"/>
</dbReference>
<dbReference type="EC" id="2.4.-.-" evidence="5"/>
<accession>A0ABV5USS4</accession>
<dbReference type="Pfam" id="PF13439">
    <property type="entry name" value="Glyco_transf_4"/>
    <property type="match status" value="1"/>
</dbReference>
<feature type="domain" description="Glycosyl transferase family 1" evidence="3">
    <location>
        <begin position="170"/>
        <end position="331"/>
    </location>
</feature>
<gene>
    <name evidence="5" type="ORF">ACFFPI_14070</name>
</gene>
<sequence length="356" mass="38682">MPYTETFIRDQIRAIPDWEIVKVGFSNVEGGIDHADFAPYSTRVTDLVVRSVLGVHPYLNAYKKVLQDAGAMLLHAHFGPGGIEALPLSRAAGLPLLTTFHGADAALSRSRSPWARSRYPRNLSELFRHSAKLIAVSSHIADALLKNGAPAKKIEVLHTGTKIIPLRDSDDRQGIVFVGRLIDIKGPMELLRAMSLTDKEIRHSTPITIVGDGPLRGALETFARDRHLTVKFTGKVDSGLIPALLRSHSVFCGPSLPAKDGTREGFGMVFIEAALQELACVGYASGGVMEAVEHGTTGLLAPEGDIQTLSEYLVRLTRDEEFSANLGRNGRVRAKAMFNLDVQAENLAAIYQEVAN</sequence>
<name>A0ABV5USS4_9MICC</name>
<evidence type="ECO:0000259" key="4">
    <source>
        <dbReference type="Pfam" id="PF13439"/>
    </source>
</evidence>
<dbReference type="PANTHER" id="PTHR45947">
    <property type="entry name" value="SULFOQUINOVOSYL TRANSFERASE SQD2"/>
    <property type="match status" value="1"/>
</dbReference>
<keyword evidence="6" id="KW-1185">Reference proteome</keyword>
<dbReference type="RefSeq" id="WP_376954586.1">
    <property type="nucleotide sequence ID" value="NZ_JBHMBH010000029.1"/>
</dbReference>
<dbReference type="Gene3D" id="3.40.50.2000">
    <property type="entry name" value="Glycogen Phosphorylase B"/>
    <property type="match status" value="2"/>
</dbReference>
<evidence type="ECO:0000313" key="5">
    <source>
        <dbReference type="EMBL" id="MFB9715241.1"/>
    </source>
</evidence>
<evidence type="ECO:0000256" key="2">
    <source>
        <dbReference type="ARBA" id="ARBA00022679"/>
    </source>
</evidence>
<dbReference type="EMBL" id="JBHMBH010000029">
    <property type="protein sequence ID" value="MFB9715241.1"/>
    <property type="molecule type" value="Genomic_DNA"/>
</dbReference>
<dbReference type="InterPro" id="IPR028098">
    <property type="entry name" value="Glyco_trans_4-like_N"/>
</dbReference>
<dbReference type="InterPro" id="IPR001296">
    <property type="entry name" value="Glyco_trans_1"/>
</dbReference>
<protein>
    <submittedName>
        <fullName evidence="5">Glycosyltransferase</fullName>
        <ecNumber evidence="5">2.4.-.-</ecNumber>
    </submittedName>
</protein>
<evidence type="ECO:0000259" key="3">
    <source>
        <dbReference type="Pfam" id="PF00534"/>
    </source>
</evidence>
<dbReference type="Pfam" id="PF00534">
    <property type="entry name" value="Glycos_transf_1"/>
    <property type="match status" value="1"/>
</dbReference>